<evidence type="ECO:0000256" key="2">
    <source>
        <dbReference type="ARBA" id="ARBA00008038"/>
    </source>
</evidence>
<feature type="transmembrane region" description="Helical" evidence="9">
    <location>
        <begin position="169"/>
        <end position="194"/>
    </location>
</feature>
<keyword evidence="6" id="KW-0283">Flagellar rotation</keyword>
<dbReference type="InterPro" id="IPR000540">
    <property type="entry name" value="Flag_MotA_CS"/>
</dbReference>
<accession>M1Z2N4</accession>
<evidence type="ECO:0000313" key="11">
    <source>
        <dbReference type="EMBL" id="CCQ91738.1"/>
    </source>
</evidence>
<evidence type="ECO:0000256" key="1">
    <source>
        <dbReference type="ARBA" id="ARBA00004651"/>
    </source>
</evidence>
<dbReference type="PANTHER" id="PTHR30433">
    <property type="entry name" value="CHEMOTAXIS PROTEIN MOTA"/>
    <property type="match status" value="1"/>
</dbReference>
<dbReference type="PROSITE" id="PS01307">
    <property type="entry name" value="MOTA"/>
    <property type="match status" value="1"/>
</dbReference>
<dbReference type="Proteomes" id="UP000011704">
    <property type="component" value="Unassembled WGS sequence"/>
</dbReference>
<dbReference type="GO" id="GO:0071978">
    <property type="term" value="P:bacterial-type flagellum-dependent swarming motility"/>
    <property type="evidence" value="ECO:0007669"/>
    <property type="project" value="InterPro"/>
</dbReference>
<keyword evidence="8 9" id="KW-0472">Membrane</keyword>
<gene>
    <name evidence="11" type="ORF">NITGR_780042</name>
</gene>
<dbReference type="InParanoid" id="M1Z2N4"/>
<comment type="caution">
    <text evidence="11">The sequence shown here is derived from an EMBL/GenBank/DDBJ whole genome shotgun (WGS) entry which is preliminary data.</text>
</comment>
<comment type="subcellular location">
    <subcellularLocation>
        <location evidence="1">Cell membrane</location>
        <topology evidence="1">Multi-pass membrane protein</topology>
    </subcellularLocation>
</comment>
<dbReference type="GO" id="GO:0005886">
    <property type="term" value="C:plasma membrane"/>
    <property type="evidence" value="ECO:0007669"/>
    <property type="project" value="UniProtKB-SubCell"/>
</dbReference>
<keyword evidence="4" id="KW-1003">Cell membrane</keyword>
<keyword evidence="3" id="KW-0813">Transport</keyword>
<dbReference type="InterPro" id="IPR002898">
    <property type="entry name" value="MotA_ExbB_proton_chnl"/>
</dbReference>
<proteinExistence type="inferred from homology"/>
<evidence type="ECO:0000256" key="9">
    <source>
        <dbReference type="SAM" id="Phobius"/>
    </source>
</evidence>
<sequence>MAIAVKESETISGLEYTGRYQQESRIDVGTIFGTMIGVGLITWAIIRGGSPETFLNLNAVLIVFGGTIATSFIAYPSGKILSLIRVIINAYRPDNQGPAGYIEQIMQLATKYRTGGIKRLKNEEENVENRFLRTGIGMIVDGYNSREIHEILDREMNSMIERHQRSQRILQFMAVQAPIFGMGGTLIGLVQMLMHIENPDTIGPSLATALITTFYGIMLANLIITPVVAKLSHRTESETLLCKIIRVGILGIHDRTNPQKIRRNMNALLSPDQQR</sequence>
<feature type="transmembrane region" description="Helical" evidence="9">
    <location>
        <begin position="28"/>
        <end position="46"/>
    </location>
</feature>
<feature type="domain" description="MotA/TolQ/ExbB proton channel" evidence="10">
    <location>
        <begin position="124"/>
        <end position="240"/>
    </location>
</feature>
<evidence type="ECO:0000256" key="7">
    <source>
        <dbReference type="ARBA" id="ARBA00022989"/>
    </source>
</evidence>
<evidence type="ECO:0000256" key="5">
    <source>
        <dbReference type="ARBA" id="ARBA00022692"/>
    </source>
</evidence>
<keyword evidence="5 9" id="KW-0812">Transmembrane</keyword>
<name>M1Z2N4_NITG3</name>
<dbReference type="STRING" id="1266370.NITGR_780042"/>
<dbReference type="InterPro" id="IPR047055">
    <property type="entry name" value="MotA-like"/>
</dbReference>
<evidence type="ECO:0000256" key="3">
    <source>
        <dbReference type="ARBA" id="ARBA00022448"/>
    </source>
</evidence>
<organism evidence="11 12">
    <name type="scientific">Nitrospina gracilis (strain 3/211)</name>
    <dbReference type="NCBI Taxonomy" id="1266370"/>
    <lineage>
        <taxon>Bacteria</taxon>
        <taxon>Pseudomonadati</taxon>
        <taxon>Nitrospinota/Tectimicrobiota group</taxon>
        <taxon>Nitrospinota</taxon>
        <taxon>Nitrospinia</taxon>
        <taxon>Nitrospinales</taxon>
        <taxon>Nitrospinaceae</taxon>
        <taxon>Nitrospina</taxon>
    </lineage>
</organism>
<evidence type="ECO:0000256" key="8">
    <source>
        <dbReference type="ARBA" id="ARBA00023136"/>
    </source>
</evidence>
<dbReference type="AlphaFoldDB" id="M1Z2N4"/>
<evidence type="ECO:0000313" key="12">
    <source>
        <dbReference type="Proteomes" id="UP000011704"/>
    </source>
</evidence>
<evidence type="ECO:0000256" key="6">
    <source>
        <dbReference type="ARBA" id="ARBA00022779"/>
    </source>
</evidence>
<dbReference type="HOGENOM" id="CLU_079895_1_0_0"/>
<dbReference type="RefSeq" id="WP_005010794.1">
    <property type="nucleotide sequence ID" value="NZ_HG422173.1"/>
</dbReference>
<feature type="transmembrane region" description="Helical" evidence="9">
    <location>
        <begin position="206"/>
        <end position="229"/>
    </location>
</feature>
<comment type="similarity">
    <text evidence="2">Belongs to the MotA family.</text>
</comment>
<reference evidence="11 12" key="1">
    <citation type="journal article" date="2013" name="Front. Microbiol.">
        <title>The genome of Nitrospina gracilis illuminates the metabolism and evolution of the major marine nitrite oxidizer.</title>
        <authorList>
            <person name="Luecker S."/>
            <person name="Nowka B."/>
            <person name="Rattei T."/>
            <person name="Spieck E."/>
            <person name="and Daims H."/>
        </authorList>
    </citation>
    <scope>NUCLEOTIDE SEQUENCE [LARGE SCALE GENOMIC DNA]</scope>
    <source>
        <strain evidence="11 12">3/211</strain>
    </source>
</reference>
<protein>
    <submittedName>
        <fullName evidence="11">MotA/TolQ/ExbB proton channel</fullName>
    </submittedName>
</protein>
<feature type="transmembrane region" description="Helical" evidence="9">
    <location>
        <begin position="58"/>
        <end position="75"/>
    </location>
</feature>
<dbReference type="OrthoDB" id="9806929at2"/>
<keyword evidence="12" id="KW-1185">Reference proteome</keyword>
<evidence type="ECO:0000256" key="4">
    <source>
        <dbReference type="ARBA" id="ARBA00022475"/>
    </source>
</evidence>
<dbReference type="FunCoup" id="M1Z2N4">
    <property type="interactions" value="243"/>
</dbReference>
<evidence type="ECO:0000259" key="10">
    <source>
        <dbReference type="Pfam" id="PF01618"/>
    </source>
</evidence>
<dbReference type="GO" id="GO:0006935">
    <property type="term" value="P:chemotaxis"/>
    <property type="evidence" value="ECO:0007669"/>
    <property type="project" value="InterPro"/>
</dbReference>
<keyword evidence="7 9" id="KW-1133">Transmembrane helix</keyword>
<dbReference type="Pfam" id="PF01618">
    <property type="entry name" value="MotA_ExbB"/>
    <property type="match status" value="1"/>
</dbReference>
<dbReference type="PANTHER" id="PTHR30433:SF2">
    <property type="entry name" value="MOTILITY PROTEIN A"/>
    <property type="match status" value="1"/>
</dbReference>
<dbReference type="EMBL" id="CAQJ01000086">
    <property type="protein sequence ID" value="CCQ91738.1"/>
    <property type="molecule type" value="Genomic_DNA"/>
</dbReference>